<sequence>MVARFSFCRPANQDSGIRNHCLDHQYGQELVQQLYFDVDGSGMSSKEESNREKLSKRCWASVKTYMRKGKTDDVYRKLERAKTMLNLMISNHILAMQQKSAEMSTPQKDPNDSEVVTIIEEVDAKYNIRDPANVRSLHILKSDTAITNYSMSCFLGLYNRHSGVRRVSQTKDGKVLLSDGHQIHKWIILPSDWLCQWGVAIMCMNKGLRWE</sequence>
<dbReference type="EMBL" id="MU251413">
    <property type="protein sequence ID" value="KAG9236163.1"/>
    <property type="molecule type" value="Genomic_DNA"/>
</dbReference>
<proteinExistence type="predicted"/>
<dbReference type="AlphaFoldDB" id="A0A9P7YNB7"/>
<evidence type="ECO:0000313" key="2">
    <source>
        <dbReference type="Proteomes" id="UP000824998"/>
    </source>
</evidence>
<name>A0A9P7YNB7_9HELO</name>
<evidence type="ECO:0000313" key="1">
    <source>
        <dbReference type="EMBL" id="KAG9236163.1"/>
    </source>
</evidence>
<protein>
    <submittedName>
        <fullName evidence="1">Uncharacterized protein</fullName>
    </submittedName>
</protein>
<keyword evidence="2" id="KW-1185">Reference proteome</keyword>
<comment type="caution">
    <text evidence="1">The sequence shown here is derived from an EMBL/GenBank/DDBJ whole genome shotgun (WGS) entry which is preliminary data.</text>
</comment>
<reference evidence="1" key="1">
    <citation type="journal article" date="2021" name="IMA Fungus">
        <title>Genomic characterization of three marine fungi, including Emericellopsis atlantica sp. nov. with signatures of a generalist lifestyle and marine biomass degradation.</title>
        <authorList>
            <person name="Hagestad O.C."/>
            <person name="Hou L."/>
            <person name="Andersen J.H."/>
            <person name="Hansen E.H."/>
            <person name="Altermark B."/>
            <person name="Li C."/>
            <person name="Kuhnert E."/>
            <person name="Cox R.J."/>
            <person name="Crous P.W."/>
            <person name="Spatafora J.W."/>
            <person name="Lail K."/>
            <person name="Amirebrahimi M."/>
            <person name="Lipzen A."/>
            <person name="Pangilinan J."/>
            <person name="Andreopoulos W."/>
            <person name="Hayes R.D."/>
            <person name="Ng V."/>
            <person name="Grigoriev I.V."/>
            <person name="Jackson S.A."/>
            <person name="Sutton T.D.S."/>
            <person name="Dobson A.D.W."/>
            <person name="Rama T."/>
        </authorList>
    </citation>
    <scope>NUCLEOTIDE SEQUENCE</scope>
    <source>
        <strain evidence="1">TRa018bII</strain>
    </source>
</reference>
<organism evidence="1 2">
    <name type="scientific">Amylocarpus encephaloides</name>
    <dbReference type="NCBI Taxonomy" id="45428"/>
    <lineage>
        <taxon>Eukaryota</taxon>
        <taxon>Fungi</taxon>
        <taxon>Dikarya</taxon>
        <taxon>Ascomycota</taxon>
        <taxon>Pezizomycotina</taxon>
        <taxon>Leotiomycetes</taxon>
        <taxon>Helotiales</taxon>
        <taxon>Helotiales incertae sedis</taxon>
        <taxon>Amylocarpus</taxon>
    </lineage>
</organism>
<accession>A0A9P7YNB7</accession>
<dbReference type="Proteomes" id="UP000824998">
    <property type="component" value="Unassembled WGS sequence"/>
</dbReference>
<gene>
    <name evidence="1" type="ORF">BJ875DRAFT_439630</name>
</gene>